<dbReference type="InterPro" id="IPR000791">
    <property type="entry name" value="Gpr1/Fun34/SatP-like"/>
</dbReference>
<dbReference type="Proteomes" id="UP000736335">
    <property type="component" value="Unassembled WGS sequence"/>
</dbReference>
<dbReference type="OrthoDB" id="3648309at2759"/>
<feature type="transmembrane region" description="Helical" evidence="6">
    <location>
        <begin position="148"/>
        <end position="168"/>
    </location>
</feature>
<feature type="transmembrane region" description="Helical" evidence="6">
    <location>
        <begin position="205"/>
        <end position="225"/>
    </location>
</feature>
<comment type="similarity">
    <text evidence="2">Belongs to the acetate uptake transporter (AceTr) (TC 2.A.96) family.</text>
</comment>
<feature type="transmembrane region" description="Helical" evidence="6">
    <location>
        <begin position="123"/>
        <end position="141"/>
    </location>
</feature>
<dbReference type="PANTHER" id="PTHR31123">
    <property type="entry name" value="ACCUMULATION OF DYADS PROTEIN 2-RELATED"/>
    <property type="match status" value="1"/>
</dbReference>
<protein>
    <submittedName>
        <fullName evidence="7">FUN34-transmembrane protein</fullName>
    </submittedName>
</protein>
<keyword evidence="8" id="KW-1185">Reference proteome</keyword>
<dbReference type="InterPro" id="IPR051633">
    <property type="entry name" value="AceTr"/>
</dbReference>
<dbReference type="EMBL" id="WIUZ02000018">
    <property type="protein sequence ID" value="KAF9779889.1"/>
    <property type="molecule type" value="Genomic_DNA"/>
</dbReference>
<comment type="caution">
    <text evidence="7">The sequence shown here is derived from an EMBL/GenBank/DDBJ whole genome shotgun (WGS) entry which is preliminary data.</text>
</comment>
<evidence type="ECO:0000256" key="6">
    <source>
        <dbReference type="SAM" id="Phobius"/>
    </source>
</evidence>
<dbReference type="GO" id="GO:0015123">
    <property type="term" value="F:acetate transmembrane transporter activity"/>
    <property type="evidence" value="ECO:0007669"/>
    <property type="project" value="TreeGrafter"/>
</dbReference>
<evidence type="ECO:0000256" key="3">
    <source>
        <dbReference type="ARBA" id="ARBA00022692"/>
    </source>
</evidence>
<keyword evidence="5 6" id="KW-0472">Membrane</keyword>
<sequence>MDDIILEKASFTFEADERRHSTRGKGVPNVVARTYSHAPPPAPEKKLVINPAPLGFFASAVTIFVFSLFNLHDRGITIENAGVGMVLFFGGICQIIAGLLAFAAGNTFAANGESAFTCYGGFWLAYSPFVFPAFGLAEVYANHPDQYYNALAMILAGWTILTTIFLIGTLRTNVVLLLFFLLLDVNLLILTIAEFTRSLTLQKIAGGEGLLFVAVAFYAGAANLLNEENCGFNLPVGNLARG</sequence>
<dbReference type="Pfam" id="PF01184">
    <property type="entry name" value="Gpr1_Fun34_YaaH"/>
    <property type="match status" value="1"/>
</dbReference>
<feature type="transmembrane region" description="Helical" evidence="6">
    <location>
        <begin position="83"/>
        <end position="103"/>
    </location>
</feature>
<feature type="transmembrane region" description="Helical" evidence="6">
    <location>
        <begin position="174"/>
        <end position="193"/>
    </location>
</feature>
<dbReference type="AlphaFoldDB" id="A0A9P6H5X2"/>
<gene>
    <name evidence="7" type="ORF">BJ322DRAFT_1167156</name>
</gene>
<name>A0A9P6H5X2_9AGAM</name>
<reference evidence="7" key="1">
    <citation type="journal article" date="2020" name="Nat. Commun.">
        <title>Large-scale genome sequencing of mycorrhizal fungi provides insights into the early evolution of symbiotic traits.</title>
        <authorList>
            <person name="Miyauchi S."/>
            <person name="Kiss E."/>
            <person name="Kuo A."/>
            <person name="Drula E."/>
            <person name="Kohler A."/>
            <person name="Sanchez-Garcia M."/>
            <person name="Morin E."/>
            <person name="Andreopoulos B."/>
            <person name="Barry K.W."/>
            <person name="Bonito G."/>
            <person name="Buee M."/>
            <person name="Carver A."/>
            <person name="Chen C."/>
            <person name="Cichocki N."/>
            <person name="Clum A."/>
            <person name="Culley D."/>
            <person name="Crous P.W."/>
            <person name="Fauchery L."/>
            <person name="Girlanda M."/>
            <person name="Hayes R.D."/>
            <person name="Keri Z."/>
            <person name="LaButti K."/>
            <person name="Lipzen A."/>
            <person name="Lombard V."/>
            <person name="Magnuson J."/>
            <person name="Maillard F."/>
            <person name="Murat C."/>
            <person name="Nolan M."/>
            <person name="Ohm R.A."/>
            <person name="Pangilinan J."/>
            <person name="Pereira M.F."/>
            <person name="Perotto S."/>
            <person name="Peter M."/>
            <person name="Pfister S."/>
            <person name="Riley R."/>
            <person name="Sitrit Y."/>
            <person name="Stielow J.B."/>
            <person name="Szollosi G."/>
            <person name="Zifcakova L."/>
            <person name="Stursova M."/>
            <person name="Spatafora J.W."/>
            <person name="Tedersoo L."/>
            <person name="Vaario L.M."/>
            <person name="Yamada A."/>
            <person name="Yan M."/>
            <person name="Wang P."/>
            <person name="Xu J."/>
            <person name="Bruns T."/>
            <person name="Baldrian P."/>
            <person name="Vilgalys R."/>
            <person name="Dunand C."/>
            <person name="Henrissat B."/>
            <person name="Grigoriev I.V."/>
            <person name="Hibbett D."/>
            <person name="Nagy L.G."/>
            <person name="Martin F.M."/>
        </authorList>
    </citation>
    <scope>NUCLEOTIDE SEQUENCE</scope>
    <source>
        <strain evidence="7">UH-Tt-Lm1</strain>
    </source>
</reference>
<proteinExistence type="inferred from homology"/>
<evidence type="ECO:0000313" key="8">
    <source>
        <dbReference type="Proteomes" id="UP000736335"/>
    </source>
</evidence>
<keyword evidence="4 6" id="KW-1133">Transmembrane helix</keyword>
<organism evidence="7 8">
    <name type="scientific">Thelephora terrestris</name>
    <dbReference type="NCBI Taxonomy" id="56493"/>
    <lineage>
        <taxon>Eukaryota</taxon>
        <taxon>Fungi</taxon>
        <taxon>Dikarya</taxon>
        <taxon>Basidiomycota</taxon>
        <taxon>Agaricomycotina</taxon>
        <taxon>Agaricomycetes</taxon>
        <taxon>Thelephorales</taxon>
        <taxon>Thelephoraceae</taxon>
        <taxon>Thelephora</taxon>
    </lineage>
</organism>
<keyword evidence="3 6" id="KW-0812">Transmembrane</keyword>
<dbReference type="NCBIfam" id="NF038013">
    <property type="entry name" value="AceTr_1"/>
    <property type="match status" value="1"/>
</dbReference>
<comment type="subcellular location">
    <subcellularLocation>
        <location evidence="1">Membrane</location>
        <topology evidence="1">Multi-pass membrane protein</topology>
    </subcellularLocation>
</comment>
<reference evidence="7" key="2">
    <citation type="submission" date="2020-11" db="EMBL/GenBank/DDBJ databases">
        <authorList>
            <consortium name="DOE Joint Genome Institute"/>
            <person name="Kuo A."/>
            <person name="Miyauchi S."/>
            <person name="Kiss E."/>
            <person name="Drula E."/>
            <person name="Kohler A."/>
            <person name="Sanchez-Garcia M."/>
            <person name="Andreopoulos B."/>
            <person name="Barry K.W."/>
            <person name="Bonito G."/>
            <person name="Buee M."/>
            <person name="Carver A."/>
            <person name="Chen C."/>
            <person name="Cichocki N."/>
            <person name="Clum A."/>
            <person name="Culley D."/>
            <person name="Crous P.W."/>
            <person name="Fauchery L."/>
            <person name="Girlanda M."/>
            <person name="Hayes R."/>
            <person name="Keri Z."/>
            <person name="Labutti K."/>
            <person name="Lipzen A."/>
            <person name="Lombard V."/>
            <person name="Magnuson J."/>
            <person name="Maillard F."/>
            <person name="Morin E."/>
            <person name="Murat C."/>
            <person name="Nolan M."/>
            <person name="Ohm R."/>
            <person name="Pangilinan J."/>
            <person name="Pereira M."/>
            <person name="Perotto S."/>
            <person name="Peter M."/>
            <person name="Riley R."/>
            <person name="Sitrit Y."/>
            <person name="Stielow B."/>
            <person name="Szollosi G."/>
            <person name="Zifcakova L."/>
            <person name="Stursova M."/>
            <person name="Spatafora J.W."/>
            <person name="Tedersoo L."/>
            <person name="Vaario L.-M."/>
            <person name="Yamada A."/>
            <person name="Yan M."/>
            <person name="Wang P."/>
            <person name="Xu J."/>
            <person name="Bruns T."/>
            <person name="Baldrian P."/>
            <person name="Vilgalys R."/>
            <person name="Henrissat B."/>
            <person name="Grigoriev I.V."/>
            <person name="Hibbett D."/>
            <person name="Nagy L.G."/>
            <person name="Martin F.M."/>
        </authorList>
    </citation>
    <scope>NUCLEOTIDE SEQUENCE</scope>
    <source>
        <strain evidence="7">UH-Tt-Lm1</strain>
    </source>
</reference>
<dbReference type="PANTHER" id="PTHR31123:SF1">
    <property type="entry name" value="ACCUMULATION OF DYADS PROTEIN 2-RELATED"/>
    <property type="match status" value="1"/>
</dbReference>
<evidence type="ECO:0000256" key="4">
    <source>
        <dbReference type="ARBA" id="ARBA00022989"/>
    </source>
</evidence>
<evidence type="ECO:0000313" key="7">
    <source>
        <dbReference type="EMBL" id="KAF9779889.1"/>
    </source>
</evidence>
<evidence type="ECO:0000256" key="1">
    <source>
        <dbReference type="ARBA" id="ARBA00004141"/>
    </source>
</evidence>
<dbReference type="GO" id="GO:0005886">
    <property type="term" value="C:plasma membrane"/>
    <property type="evidence" value="ECO:0007669"/>
    <property type="project" value="TreeGrafter"/>
</dbReference>
<evidence type="ECO:0000256" key="2">
    <source>
        <dbReference type="ARBA" id="ARBA00005587"/>
    </source>
</evidence>
<accession>A0A9P6H5X2</accession>
<feature type="transmembrane region" description="Helical" evidence="6">
    <location>
        <begin position="52"/>
        <end position="71"/>
    </location>
</feature>
<evidence type="ECO:0000256" key="5">
    <source>
        <dbReference type="ARBA" id="ARBA00023136"/>
    </source>
</evidence>